<evidence type="ECO:0000256" key="1">
    <source>
        <dbReference type="SAM" id="MobiDB-lite"/>
    </source>
</evidence>
<protein>
    <submittedName>
        <fullName evidence="2">Uncharacterized protein</fullName>
    </submittedName>
</protein>
<proteinExistence type="predicted"/>
<feature type="compositionally biased region" description="Polar residues" evidence="1">
    <location>
        <begin position="51"/>
        <end position="61"/>
    </location>
</feature>
<reference evidence="2" key="2">
    <citation type="journal article" date="2015" name="Data Brief">
        <title>Shoot transcriptome of the giant reed, Arundo donax.</title>
        <authorList>
            <person name="Barrero R.A."/>
            <person name="Guerrero F.D."/>
            <person name="Moolhuijzen P."/>
            <person name="Goolsby J.A."/>
            <person name="Tidwell J."/>
            <person name="Bellgard S.E."/>
            <person name="Bellgard M.I."/>
        </authorList>
    </citation>
    <scope>NUCLEOTIDE SEQUENCE</scope>
    <source>
        <tissue evidence="2">Shoot tissue taken approximately 20 cm above the soil surface</tissue>
    </source>
</reference>
<dbReference type="AlphaFoldDB" id="A0A0A9HHQ9"/>
<name>A0A0A9HHQ9_ARUDO</name>
<sequence length="89" mass="9358">MSRGGEDSSKIGRSQGGEGPTSVARRLPARGAEDFPEPAEAAAATRIGRSQPYSGVSSSCSPLGWQLRSKEQRIKASARVGGFRRRGLA</sequence>
<feature type="compositionally biased region" description="Basic and acidic residues" evidence="1">
    <location>
        <begin position="1"/>
        <end position="10"/>
    </location>
</feature>
<dbReference type="EMBL" id="GBRH01163500">
    <property type="protein sequence ID" value="JAE34396.1"/>
    <property type="molecule type" value="Transcribed_RNA"/>
</dbReference>
<reference evidence="2" key="1">
    <citation type="submission" date="2014-09" db="EMBL/GenBank/DDBJ databases">
        <authorList>
            <person name="Magalhaes I.L.F."/>
            <person name="Oliveira U."/>
            <person name="Santos F.R."/>
            <person name="Vidigal T.H.D.A."/>
            <person name="Brescovit A.D."/>
            <person name="Santos A.J."/>
        </authorList>
    </citation>
    <scope>NUCLEOTIDE SEQUENCE</scope>
    <source>
        <tissue evidence="2">Shoot tissue taken approximately 20 cm above the soil surface</tissue>
    </source>
</reference>
<evidence type="ECO:0000313" key="2">
    <source>
        <dbReference type="EMBL" id="JAE34396.1"/>
    </source>
</evidence>
<organism evidence="2">
    <name type="scientific">Arundo donax</name>
    <name type="common">Giant reed</name>
    <name type="synonym">Donax arundinaceus</name>
    <dbReference type="NCBI Taxonomy" id="35708"/>
    <lineage>
        <taxon>Eukaryota</taxon>
        <taxon>Viridiplantae</taxon>
        <taxon>Streptophyta</taxon>
        <taxon>Embryophyta</taxon>
        <taxon>Tracheophyta</taxon>
        <taxon>Spermatophyta</taxon>
        <taxon>Magnoliopsida</taxon>
        <taxon>Liliopsida</taxon>
        <taxon>Poales</taxon>
        <taxon>Poaceae</taxon>
        <taxon>PACMAD clade</taxon>
        <taxon>Arundinoideae</taxon>
        <taxon>Arundineae</taxon>
        <taxon>Arundo</taxon>
    </lineage>
</organism>
<accession>A0A0A9HHQ9</accession>
<feature type="region of interest" description="Disordered" evidence="1">
    <location>
        <begin position="1"/>
        <end position="65"/>
    </location>
</feature>